<evidence type="ECO:0000256" key="1">
    <source>
        <dbReference type="SAM" id="Phobius"/>
    </source>
</evidence>
<evidence type="ECO:0000313" key="5">
    <source>
        <dbReference type="Proteomes" id="UP000321949"/>
    </source>
</evidence>
<keyword evidence="5" id="KW-1185">Reference proteome</keyword>
<sequence length="233" mass="24947">MTVRDMIAAIGRRWYVVLVVIVCAGALTLVFAEDGGTYWTRTAVSFTLPQRSTLDAESGLQDASLIAFAGTVATEINEGERPPRYSTLDAPYYGAGVREGVLVALRDVGNQWGSVFPTATLEIQIVGRTHEWVQERQDAILSDVLEAARLQQEIAGTTAADRIEVKVEPLSTEIAFVAASRTSQIAAVLAMSLAALLVSGGAAVTVDRLVAAYRARSARPMPILVPRSEGLTE</sequence>
<keyword evidence="1" id="KW-0812">Transmembrane</keyword>
<evidence type="ECO:0000313" key="4">
    <source>
        <dbReference type="Proteomes" id="UP000198702"/>
    </source>
</evidence>
<dbReference type="RefSeq" id="WP_147049627.1">
    <property type="nucleotide sequence ID" value="NZ_BKAH01000002.1"/>
</dbReference>
<proteinExistence type="predicted"/>
<evidence type="ECO:0000313" key="3">
    <source>
        <dbReference type="EMBL" id="TXK15444.1"/>
    </source>
</evidence>
<organism evidence="3 5">
    <name type="scientific">Microbacterium saccharophilum</name>
    <dbReference type="NCBI Taxonomy" id="1213358"/>
    <lineage>
        <taxon>Bacteria</taxon>
        <taxon>Bacillati</taxon>
        <taxon>Actinomycetota</taxon>
        <taxon>Actinomycetes</taxon>
        <taxon>Micrococcales</taxon>
        <taxon>Microbacteriaceae</taxon>
        <taxon>Microbacterium</taxon>
    </lineage>
</organism>
<dbReference type="AlphaFoldDB" id="A0A5C8IAY4"/>
<name>A0A5C8IAY4_9MICO</name>
<accession>A0A5C8IAY4</accession>
<protein>
    <recommendedName>
        <fullName evidence="6">Polysaccharide chain length determinant N-terminal domain-containing protein</fullName>
    </recommendedName>
</protein>
<gene>
    <name evidence="3" type="ORF">FVP74_03350</name>
    <name evidence="2" type="ORF">SAMN04487751_2594</name>
</gene>
<dbReference type="Proteomes" id="UP000321949">
    <property type="component" value="Unassembled WGS sequence"/>
</dbReference>
<keyword evidence="1" id="KW-0472">Membrane</keyword>
<keyword evidence="1" id="KW-1133">Transmembrane helix</keyword>
<evidence type="ECO:0008006" key="6">
    <source>
        <dbReference type="Google" id="ProtNLM"/>
    </source>
</evidence>
<comment type="caution">
    <text evidence="3">The sequence shown here is derived from an EMBL/GenBank/DDBJ whole genome shotgun (WGS) entry which is preliminary data.</text>
</comment>
<dbReference type="OrthoDB" id="5179260at2"/>
<dbReference type="EMBL" id="VRSX01000001">
    <property type="protein sequence ID" value="TXK15444.1"/>
    <property type="molecule type" value="Genomic_DNA"/>
</dbReference>
<dbReference type="EMBL" id="FOQZ01000005">
    <property type="protein sequence ID" value="SFI67804.1"/>
    <property type="molecule type" value="Genomic_DNA"/>
</dbReference>
<feature type="transmembrane region" description="Helical" evidence="1">
    <location>
        <begin position="185"/>
        <end position="206"/>
    </location>
</feature>
<reference evidence="2 4" key="1">
    <citation type="submission" date="2016-10" db="EMBL/GenBank/DDBJ databases">
        <authorList>
            <person name="Varghese N."/>
            <person name="Submissions S."/>
        </authorList>
    </citation>
    <scope>NUCLEOTIDE SEQUENCE [LARGE SCALE GENOMIC DNA]</scope>
    <source>
        <strain evidence="2 4">UNC380MFSha3.1</strain>
    </source>
</reference>
<dbReference type="Proteomes" id="UP000198702">
    <property type="component" value="Unassembled WGS sequence"/>
</dbReference>
<reference evidence="3 5" key="2">
    <citation type="submission" date="2019-08" db="EMBL/GenBank/DDBJ databases">
        <authorList>
            <person name="Dong K."/>
        </authorList>
    </citation>
    <scope>NUCLEOTIDE SEQUENCE [LARGE SCALE GENOMIC DNA]</scope>
    <source>
        <strain evidence="3 5">K-1</strain>
    </source>
</reference>
<evidence type="ECO:0000313" key="2">
    <source>
        <dbReference type="EMBL" id="SFI67804.1"/>
    </source>
</evidence>